<protein>
    <recommendedName>
        <fullName evidence="4">MULE transposase domain-containing protein</fullName>
    </recommendedName>
</protein>
<name>K0R440_THAOC</name>
<feature type="compositionally biased region" description="Low complexity" evidence="1">
    <location>
        <begin position="322"/>
        <end position="334"/>
    </location>
</feature>
<dbReference type="EMBL" id="AGNL01047225">
    <property type="protein sequence ID" value="EJK47205.1"/>
    <property type="molecule type" value="Genomic_DNA"/>
</dbReference>
<evidence type="ECO:0000313" key="2">
    <source>
        <dbReference type="EMBL" id="EJK47205.1"/>
    </source>
</evidence>
<organism evidence="2 3">
    <name type="scientific">Thalassiosira oceanica</name>
    <name type="common">Marine diatom</name>
    <dbReference type="NCBI Taxonomy" id="159749"/>
    <lineage>
        <taxon>Eukaryota</taxon>
        <taxon>Sar</taxon>
        <taxon>Stramenopiles</taxon>
        <taxon>Ochrophyta</taxon>
        <taxon>Bacillariophyta</taxon>
        <taxon>Coscinodiscophyceae</taxon>
        <taxon>Thalassiosirophycidae</taxon>
        <taxon>Thalassiosirales</taxon>
        <taxon>Thalassiosiraceae</taxon>
        <taxon>Thalassiosira</taxon>
    </lineage>
</organism>
<feature type="compositionally biased region" description="Basic and acidic residues" evidence="1">
    <location>
        <begin position="291"/>
        <end position="300"/>
    </location>
</feature>
<feature type="compositionally biased region" description="Low complexity" evidence="1">
    <location>
        <begin position="223"/>
        <end position="240"/>
    </location>
</feature>
<evidence type="ECO:0000313" key="3">
    <source>
        <dbReference type="Proteomes" id="UP000266841"/>
    </source>
</evidence>
<reference evidence="2 3" key="1">
    <citation type="journal article" date="2012" name="Genome Biol.">
        <title>Genome and low-iron response of an oceanic diatom adapted to chronic iron limitation.</title>
        <authorList>
            <person name="Lommer M."/>
            <person name="Specht M."/>
            <person name="Roy A.S."/>
            <person name="Kraemer L."/>
            <person name="Andreson R."/>
            <person name="Gutowska M.A."/>
            <person name="Wolf J."/>
            <person name="Bergner S.V."/>
            <person name="Schilhabel M.B."/>
            <person name="Klostermeier U.C."/>
            <person name="Beiko R.G."/>
            <person name="Rosenstiel P."/>
            <person name="Hippler M."/>
            <person name="Laroche J."/>
        </authorList>
    </citation>
    <scope>NUCLEOTIDE SEQUENCE [LARGE SCALE GENOMIC DNA]</scope>
    <source>
        <strain evidence="2 3">CCMP1005</strain>
    </source>
</reference>
<keyword evidence="3" id="KW-1185">Reference proteome</keyword>
<sequence>MGMERDGRFEQWGAVMEDEVATGVWHVSPLPMGMERDGRFEQWGAVMEDEVATGVWHVSPLPMGMERDGRCSLLGTPYFPPSRPLARRAGCPPDHATASLGRLPIILEEALVANMKYSSNAVQQVGSPRRPDAFASSSAACVSQPPQPFPSNPYAFGHPGGFGGGAYLNHNFVPHPPNFNGSYQSSFASYRPPIPENPYSRSSSASQRLRAINEKDRACDDQIFGSTQSSQGSTISSLSGAAGTHRCERPNCSQPRSSPTSERESMKVANAEDVSSASQAYLADSSGGRRPPVDDRKPAAKDPPVVKEANLDGDNAPPACFAAEANPDGGDAGANGPELRGGCLFVDGRRMSRKGQTTKKGHEVFRCSTRRNTGCTFICHYDLETGMVMKQSYYRLGKGGTSGGERARLVENGLDASHNSTVQFHKTWTSPEGRREILGFADPIMIEYCQRSNLKVKVDGTYGIQPQEDSQDFIIMVEDEATGLNIPAILAILKDTQFKFKPSEIVSDFETALFTTLARFFPEALIIGCLFHFKRALRRKLKDLMIPEDQVQYAMDYKRLDILVALPPQKLIMVMENSKDVESEIDHETWRVFFEDYFLNTG</sequence>
<dbReference type="AlphaFoldDB" id="K0R440"/>
<comment type="caution">
    <text evidence="2">The sequence shown here is derived from an EMBL/GenBank/DDBJ whole genome shotgun (WGS) entry which is preliminary data.</text>
</comment>
<feature type="compositionally biased region" description="Polar residues" evidence="1">
    <location>
        <begin position="251"/>
        <end position="260"/>
    </location>
</feature>
<dbReference type="Proteomes" id="UP000266841">
    <property type="component" value="Unassembled WGS sequence"/>
</dbReference>
<accession>K0R440</accession>
<feature type="region of interest" description="Disordered" evidence="1">
    <location>
        <begin position="223"/>
        <end position="334"/>
    </location>
</feature>
<proteinExistence type="predicted"/>
<evidence type="ECO:0000256" key="1">
    <source>
        <dbReference type="SAM" id="MobiDB-lite"/>
    </source>
</evidence>
<evidence type="ECO:0008006" key="4">
    <source>
        <dbReference type="Google" id="ProtNLM"/>
    </source>
</evidence>
<gene>
    <name evidence="2" type="ORF">THAOC_34095</name>
</gene>
<dbReference type="OrthoDB" id="125134at2759"/>